<dbReference type="InterPro" id="IPR050792">
    <property type="entry name" value="ADP-ribosylglycohydrolase"/>
</dbReference>
<evidence type="ECO:0000313" key="7">
    <source>
        <dbReference type="RefSeq" id="XP_035693152.1"/>
    </source>
</evidence>
<dbReference type="InterPro" id="IPR036705">
    <property type="entry name" value="Ribosyl_crysJ1_sf"/>
</dbReference>
<organism>
    <name type="scientific">Branchiostoma floridae</name>
    <name type="common">Florida lancelet</name>
    <name type="synonym">Amphioxus</name>
    <dbReference type="NCBI Taxonomy" id="7739"/>
    <lineage>
        <taxon>Eukaryota</taxon>
        <taxon>Metazoa</taxon>
        <taxon>Chordata</taxon>
        <taxon>Cephalochordata</taxon>
        <taxon>Leptocardii</taxon>
        <taxon>Amphioxiformes</taxon>
        <taxon>Branchiostomatidae</taxon>
        <taxon>Branchiostoma</taxon>
    </lineage>
</organism>
<accession>C3Z895</accession>
<dbReference type="RefSeq" id="XP_035693152.1">
    <property type="nucleotide sequence ID" value="XM_035837259.1"/>
</dbReference>
<feature type="chain" id="PRO_5044729286" evidence="2">
    <location>
        <begin position="36"/>
        <end position="469"/>
    </location>
</feature>
<dbReference type="InterPro" id="IPR005502">
    <property type="entry name" value="Ribosyl_crysJ1"/>
</dbReference>
<evidence type="ECO:0000313" key="4">
    <source>
        <dbReference type="Proteomes" id="UP000001554"/>
    </source>
</evidence>
<evidence type="ECO:0000313" key="6">
    <source>
        <dbReference type="RefSeq" id="XP_035693151.1"/>
    </source>
</evidence>
<sequence>MLSGVSAIVTARLGCITTASLVSLLCVTKVQVAASATPTCQRPRLTEVIQRGLTTQATDTSNTMIFTSPMDKLSEAKQASLWGLLIGDALSMPVHWYYDADDIKRDYGKWLTGYVAPRKQHPSSIMSLSATGGSGRSGFSTRREEPLIGNVILHDKLQYWTNRGGSVHYHQGMSAGDSTLNALCALKVCQTMTRVDPDNDLSPRDLRSAVLADYVQFLTTPGTHNDTYAESFHRAFFRDWIQAGKPVTKDGLIDFAEKRHEEQSAGSADSQLAVIGAFVMAVPFVLHAAHLSEAEAVRNTVDFVRLTHPLPPHHLEPFLELYVKVLHAVLNGASLQEKAAEALQSPVLGGSGTWKRVQTFSSEAAGYAKGSDSRLSVYQEAVGRFGLACYIKGSLTSLFFLAHEFHDDMEGGVLTNTNVGGENCHRGAALGALLAAAAGSTGKPLPQGLKDGLGSARTDLMALLANSKL</sequence>
<dbReference type="GeneID" id="118427452"/>
<dbReference type="RefSeq" id="XP_035693150.1">
    <property type="nucleotide sequence ID" value="XM_035837257.1"/>
</dbReference>
<reference evidence="4" key="2">
    <citation type="journal article" date="2020" name="Nat. Ecol. Evol.">
        <title>Deeply conserved synteny resolves early events in vertebrate evolution.</title>
        <authorList>
            <person name="Simakov O."/>
            <person name="Marletaz F."/>
            <person name="Yue J.X."/>
            <person name="O'Connell B."/>
            <person name="Jenkins J."/>
            <person name="Brandt A."/>
            <person name="Calef R."/>
            <person name="Tung C.H."/>
            <person name="Huang T.K."/>
            <person name="Schmutz J."/>
            <person name="Satoh N."/>
            <person name="Yu J.K."/>
            <person name="Putnam N.H."/>
            <person name="Green R.E."/>
            <person name="Rokhsar D.S."/>
        </authorList>
    </citation>
    <scope>NUCLEOTIDE SEQUENCE [LARGE SCALE GENOMIC DNA]</scope>
    <source>
        <strain evidence="4">S238N-H82</strain>
    </source>
</reference>
<dbReference type="OrthoDB" id="524326at2759"/>
<dbReference type="SUPFAM" id="SSF101478">
    <property type="entry name" value="ADP-ribosylglycohydrolase"/>
    <property type="match status" value="1"/>
</dbReference>
<dbReference type="OMA" id="LNAHCAR"/>
<keyword evidence="4" id="KW-1185">Reference proteome</keyword>
<dbReference type="Pfam" id="PF03747">
    <property type="entry name" value="ADP_ribosyl_GH"/>
    <property type="match status" value="1"/>
</dbReference>
<gene>
    <name evidence="5 6 7 8" type="primary">LOC118427452</name>
    <name evidence="3" type="ORF">BRAFLDRAFT_284972</name>
</gene>
<dbReference type="EMBL" id="GG666593">
    <property type="protein sequence ID" value="EEN51219.1"/>
    <property type="molecule type" value="Genomic_DNA"/>
</dbReference>
<reference evidence="5 6" key="3">
    <citation type="submission" date="2025-04" db="UniProtKB">
        <authorList>
            <consortium name="RefSeq"/>
        </authorList>
    </citation>
    <scope>IDENTIFICATION</scope>
    <source>
        <strain evidence="5 6">S238N-H82</strain>
        <tissue evidence="5 6">Testes</tissue>
    </source>
</reference>
<dbReference type="Gene3D" id="1.10.4080.10">
    <property type="entry name" value="ADP-ribosylation/Crystallin J1"/>
    <property type="match status" value="1"/>
</dbReference>
<feature type="signal peptide" evidence="2">
    <location>
        <begin position="1"/>
        <end position="35"/>
    </location>
</feature>
<evidence type="ECO:0000313" key="8">
    <source>
        <dbReference type="RefSeq" id="XP_035693153.1"/>
    </source>
</evidence>
<dbReference type="PANTHER" id="PTHR16222:SF34">
    <property type="entry name" value="ADP-RIBOSYLGLYCOHYDROLASE"/>
    <property type="match status" value="1"/>
</dbReference>
<dbReference type="AlphaFoldDB" id="C3Z895"/>
<dbReference type="PANTHER" id="PTHR16222">
    <property type="entry name" value="ADP-RIBOSYLGLYCOHYDROLASE"/>
    <property type="match status" value="1"/>
</dbReference>
<evidence type="ECO:0000256" key="1">
    <source>
        <dbReference type="ARBA" id="ARBA00010702"/>
    </source>
</evidence>
<dbReference type="KEGG" id="bfo:118427452"/>
<dbReference type="InParanoid" id="C3Z895"/>
<dbReference type="eggNOG" id="ENOG502RNN1">
    <property type="taxonomic scope" value="Eukaryota"/>
</dbReference>
<comment type="similarity">
    <text evidence="1">Belongs to the ADP-ribosylglycohydrolase family.</text>
</comment>
<evidence type="ECO:0000313" key="5">
    <source>
        <dbReference type="RefSeq" id="XP_035693150.1"/>
    </source>
</evidence>
<dbReference type="RefSeq" id="XP_035693153.1">
    <property type="nucleotide sequence ID" value="XM_035837260.1"/>
</dbReference>
<evidence type="ECO:0000256" key="2">
    <source>
        <dbReference type="SAM" id="SignalP"/>
    </source>
</evidence>
<name>C3Z895_BRAFL</name>
<reference evidence="3" key="1">
    <citation type="journal article" date="2008" name="Nature">
        <title>The amphioxus genome and the evolution of the chordate karyotype.</title>
        <authorList>
            <consortium name="US DOE Joint Genome Institute (JGI-PGF)"/>
            <person name="Putnam N.H."/>
            <person name="Butts T."/>
            <person name="Ferrier D.E.K."/>
            <person name="Furlong R.F."/>
            <person name="Hellsten U."/>
            <person name="Kawashima T."/>
            <person name="Robinson-Rechavi M."/>
            <person name="Shoguchi E."/>
            <person name="Terry A."/>
            <person name="Yu J.-K."/>
            <person name="Benito-Gutierrez E.L."/>
            <person name="Dubchak I."/>
            <person name="Garcia-Fernandez J."/>
            <person name="Gibson-Brown J.J."/>
            <person name="Grigoriev I.V."/>
            <person name="Horton A.C."/>
            <person name="de Jong P.J."/>
            <person name="Jurka J."/>
            <person name="Kapitonov V.V."/>
            <person name="Kohara Y."/>
            <person name="Kuroki Y."/>
            <person name="Lindquist E."/>
            <person name="Lucas S."/>
            <person name="Osoegawa K."/>
            <person name="Pennacchio L.A."/>
            <person name="Salamov A.A."/>
            <person name="Satou Y."/>
            <person name="Sauka-Spengler T."/>
            <person name="Schmutz J."/>
            <person name="Shin-I T."/>
            <person name="Toyoda A."/>
            <person name="Bronner-Fraser M."/>
            <person name="Fujiyama A."/>
            <person name="Holland L.Z."/>
            <person name="Holland P.W.H."/>
            <person name="Satoh N."/>
            <person name="Rokhsar D.S."/>
        </authorList>
    </citation>
    <scope>NUCLEOTIDE SEQUENCE [LARGE SCALE GENOMIC DNA]</scope>
    <source>
        <strain evidence="3">S238N-H82</strain>
        <tissue evidence="3">Testes</tissue>
    </source>
</reference>
<dbReference type="Proteomes" id="UP000001554">
    <property type="component" value="Chromosome 12"/>
</dbReference>
<evidence type="ECO:0000313" key="3">
    <source>
        <dbReference type="EMBL" id="EEN51219.1"/>
    </source>
</evidence>
<dbReference type="STRING" id="7739.C3Z895"/>
<keyword evidence="2" id="KW-0732">Signal</keyword>
<dbReference type="RefSeq" id="XP_035693151.1">
    <property type="nucleotide sequence ID" value="XM_035837258.1"/>
</dbReference>
<protein>
    <submittedName>
        <fullName evidence="5 7">Uncharacterized protein LOC118427452 isoform X1</fullName>
    </submittedName>
    <submittedName>
        <fullName evidence="6">Uncharacterized protein LOC118427452 isoform X2</fullName>
    </submittedName>
</protein>
<proteinExistence type="inferred from homology"/>